<dbReference type="KEGG" id="cme:CYME_CMP200C"/>
<evidence type="ECO:0000256" key="4">
    <source>
        <dbReference type="ARBA" id="ARBA00023136"/>
    </source>
</evidence>
<evidence type="ECO:0000313" key="7">
    <source>
        <dbReference type="EMBL" id="BAM81825.1"/>
    </source>
</evidence>
<comment type="subcellular location">
    <subcellularLocation>
        <location evidence="1">Membrane</location>
    </subcellularLocation>
</comment>
<dbReference type="PANTHER" id="PTHR10736:SF0">
    <property type="entry name" value="BESTROPHIN HOMOLOG"/>
    <property type="match status" value="1"/>
</dbReference>
<sequence length="480" mass="54805">MPIMYMDPVANLGKDYVLPLSWVRIFLYWHGSLLQRLLFEVCILFGLAAFIIAMKLYVAEWPRFLLEVFANIVNILSGVLTLLLGFYASTIYSRWWYTRTNMFGTAQGGVYNCGFMLNALVYDDENPELCARFKQRFLRWMNLAFGIMLMDVTSGGSHLFESFDSMERIGLVTPEERYRLEHDVERVRFTLPIMWAGHMLTRLRDNNHQFHITDRVHMQLSIELAYLRQGLGGCYLMKNTPVPLLYVQFVEVAVRMYVISMILLVGDLNLLSGTFQERGNDRWVDLVYIAALFFIYVGWLHVAEELANPFRIAPDGLDLDDLLSGQRCDVMTMSDSTRQRLPKPEVIQEAPLPGEQGWYLPIITRDHSYEPVPYWYSFWYNLIRRRKCSTAPSPHSIIWGFYPEKQPLLTEPEKKHAASNPSAWSNVVHVHPGASQHWNVSHRNDGPAPMASHCPSGLVSSGFGGLGVDSSSADGGGSVL</sequence>
<reference evidence="7 8" key="1">
    <citation type="journal article" date="2004" name="Nature">
        <title>Genome sequence of the ultrasmall unicellular red alga Cyanidioschyzon merolae 10D.</title>
        <authorList>
            <person name="Matsuzaki M."/>
            <person name="Misumi O."/>
            <person name="Shin-i T."/>
            <person name="Maruyama S."/>
            <person name="Takahara M."/>
            <person name="Miyagishima S."/>
            <person name="Mori T."/>
            <person name="Nishida K."/>
            <person name="Yagisawa F."/>
            <person name="Nishida K."/>
            <person name="Yoshida Y."/>
            <person name="Nishimura Y."/>
            <person name="Nakao S."/>
            <person name="Kobayashi T."/>
            <person name="Momoyama Y."/>
            <person name="Higashiyama T."/>
            <person name="Minoda A."/>
            <person name="Sano M."/>
            <person name="Nomoto H."/>
            <person name="Oishi K."/>
            <person name="Hayashi H."/>
            <person name="Ohta F."/>
            <person name="Nishizaka S."/>
            <person name="Haga S."/>
            <person name="Miura S."/>
            <person name="Morishita T."/>
            <person name="Kabeya Y."/>
            <person name="Terasawa K."/>
            <person name="Suzuki Y."/>
            <person name="Ishii Y."/>
            <person name="Asakawa S."/>
            <person name="Takano H."/>
            <person name="Ohta N."/>
            <person name="Kuroiwa H."/>
            <person name="Tanaka K."/>
            <person name="Shimizu N."/>
            <person name="Sugano S."/>
            <person name="Sato N."/>
            <person name="Nozaki H."/>
            <person name="Ogasawara N."/>
            <person name="Kohara Y."/>
            <person name="Kuroiwa T."/>
        </authorList>
    </citation>
    <scope>NUCLEOTIDE SEQUENCE [LARGE SCALE GENOMIC DNA]</scope>
    <source>
        <strain evidence="7 8">10D</strain>
    </source>
</reference>
<comment type="similarity">
    <text evidence="5">Belongs to the anion channel-forming bestrophin (TC 1.A.46) family. Calcium-sensitive chloride channel subfamily.</text>
</comment>
<protein>
    <submittedName>
        <fullName evidence="7">Similar to bestrophin</fullName>
    </submittedName>
</protein>
<evidence type="ECO:0000256" key="5">
    <source>
        <dbReference type="ARBA" id="ARBA00034769"/>
    </source>
</evidence>
<organism evidence="7 8">
    <name type="scientific">Cyanidioschyzon merolae (strain NIES-3377 / 10D)</name>
    <name type="common">Unicellular red alga</name>
    <dbReference type="NCBI Taxonomy" id="280699"/>
    <lineage>
        <taxon>Eukaryota</taxon>
        <taxon>Rhodophyta</taxon>
        <taxon>Bangiophyceae</taxon>
        <taxon>Cyanidiales</taxon>
        <taxon>Cyanidiaceae</taxon>
        <taxon>Cyanidioschyzon</taxon>
    </lineage>
</organism>
<gene>
    <name evidence="7" type="ORF">CYME_CMP200C</name>
</gene>
<feature type="transmembrane region" description="Helical" evidence="6">
    <location>
        <begin position="245"/>
        <end position="271"/>
    </location>
</feature>
<accession>M1V654</accession>
<keyword evidence="3 6" id="KW-1133">Transmembrane helix</keyword>
<dbReference type="EMBL" id="AP006498">
    <property type="protein sequence ID" value="BAM81825.1"/>
    <property type="molecule type" value="Genomic_DNA"/>
</dbReference>
<keyword evidence="2 6" id="KW-0812">Transmembrane</keyword>
<feature type="transmembrane region" description="Helical" evidence="6">
    <location>
        <begin position="283"/>
        <end position="302"/>
    </location>
</feature>
<reference evidence="7 8" key="2">
    <citation type="journal article" date="2007" name="BMC Biol.">
        <title>A 100%-complete sequence reveals unusually simple genomic features in the hot-spring red alga Cyanidioschyzon merolae.</title>
        <authorList>
            <person name="Nozaki H."/>
            <person name="Takano H."/>
            <person name="Misumi O."/>
            <person name="Terasawa K."/>
            <person name="Matsuzaki M."/>
            <person name="Maruyama S."/>
            <person name="Nishida K."/>
            <person name="Yagisawa F."/>
            <person name="Yoshida Y."/>
            <person name="Fujiwara T."/>
            <person name="Takio S."/>
            <person name="Tamura K."/>
            <person name="Chung S.J."/>
            <person name="Nakamura S."/>
            <person name="Kuroiwa H."/>
            <person name="Tanaka K."/>
            <person name="Sato N."/>
            <person name="Kuroiwa T."/>
        </authorList>
    </citation>
    <scope>NUCLEOTIDE SEQUENCE [LARGE SCALE GENOMIC DNA]</scope>
    <source>
        <strain evidence="7 8">10D</strain>
    </source>
</reference>
<proteinExistence type="inferred from homology"/>
<dbReference type="Pfam" id="PF01062">
    <property type="entry name" value="Bestrophin"/>
    <property type="match status" value="1"/>
</dbReference>
<dbReference type="OMA" id="CQLISWP"/>
<feature type="transmembrane region" description="Helical" evidence="6">
    <location>
        <begin position="140"/>
        <end position="160"/>
    </location>
</feature>
<dbReference type="Proteomes" id="UP000007014">
    <property type="component" value="Chromosome 16"/>
</dbReference>
<dbReference type="GO" id="GO:0016020">
    <property type="term" value="C:membrane"/>
    <property type="evidence" value="ECO:0007669"/>
    <property type="project" value="UniProtKB-SubCell"/>
</dbReference>
<dbReference type="HOGENOM" id="CLU_594990_0_0_1"/>
<dbReference type="OrthoDB" id="201595at2759"/>
<evidence type="ECO:0000313" key="8">
    <source>
        <dbReference type="Proteomes" id="UP000007014"/>
    </source>
</evidence>
<dbReference type="InterPro" id="IPR000615">
    <property type="entry name" value="Bestrophin"/>
</dbReference>
<dbReference type="eggNOG" id="KOG3547">
    <property type="taxonomic scope" value="Eukaryota"/>
</dbReference>
<evidence type="ECO:0000256" key="3">
    <source>
        <dbReference type="ARBA" id="ARBA00022989"/>
    </source>
</evidence>
<keyword evidence="4 6" id="KW-0472">Membrane</keyword>
<dbReference type="AlphaFoldDB" id="M1V654"/>
<name>M1V654_CYAM1</name>
<feature type="transmembrane region" description="Helical" evidence="6">
    <location>
        <begin position="37"/>
        <end position="57"/>
    </location>
</feature>
<dbReference type="PANTHER" id="PTHR10736">
    <property type="entry name" value="BESTROPHIN"/>
    <property type="match status" value="1"/>
</dbReference>
<evidence type="ECO:0000256" key="6">
    <source>
        <dbReference type="SAM" id="Phobius"/>
    </source>
</evidence>
<dbReference type="Gramene" id="CMP200CT">
    <property type="protein sequence ID" value="CMP200CT"/>
    <property type="gene ID" value="CMP200C"/>
</dbReference>
<feature type="transmembrane region" description="Helical" evidence="6">
    <location>
        <begin position="69"/>
        <end position="92"/>
    </location>
</feature>
<dbReference type="GO" id="GO:0005254">
    <property type="term" value="F:chloride channel activity"/>
    <property type="evidence" value="ECO:0007669"/>
    <property type="project" value="InterPro"/>
</dbReference>
<dbReference type="GeneID" id="16996155"/>
<dbReference type="RefSeq" id="XP_005537861.1">
    <property type="nucleotide sequence ID" value="XM_005537804.1"/>
</dbReference>
<keyword evidence="8" id="KW-1185">Reference proteome</keyword>
<dbReference type="InterPro" id="IPR021134">
    <property type="entry name" value="Bestrophin-like"/>
</dbReference>
<evidence type="ECO:0000256" key="2">
    <source>
        <dbReference type="ARBA" id="ARBA00022692"/>
    </source>
</evidence>
<evidence type="ECO:0000256" key="1">
    <source>
        <dbReference type="ARBA" id="ARBA00004370"/>
    </source>
</evidence>